<gene>
    <name evidence="2" type="ORF">PDIG_68470</name>
</gene>
<feature type="domain" description="Helicase C-terminal" evidence="1">
    <location>
        <begin position="1"/>
        <end position="109"/>
    </location>
</feature>
<comment type="caution">
    <text evidence="2">The sequence shown here is derived from an EMBL/GenBank/DDBJ whole genome shotgun (WGS) entry which is preliminary data.</text>
</comment>
<dbReference type="PANTHER" id="PTHR14074:SF16">
    <property type="entry name" value="ANTIVIRAL INNATE IMMUNE RESPONSE RECEPTOR RIG-I"/>
    <property type="match status" value="1"/>
</dbReference>
<organism evidence="2 3">
    <name type="scientific">Penicillium digitatum (strain PHI26 / CECT 20796)</name>
    <name type="common">Green mold</name>
    <dbReference type="NCBI Taxonomy" id="1170229"/>
    <lineage>
        <taxon>Eukaryota</taxon>
        <taxon>Fungi</taxon>
        <taxon>Dikarya</taxon>
        <taxon>Ascomycota</taxon>
        <taxon>Pezizomycotina</taxon>
        <taxon>Eurotiomycetes</taxon>
        <taxon>Eurotiomycetidae</taxon>
        <taxon>Eurotiales</taxon>
        <taxon>Aspergillaceae</taxon>
        <taxon>Penicillium</taxon>
    </lineage>
</organism>
<proteinExistence type="predicted"/>
<reference evidence="3" key="1">
    <citation type="journal article" date="2012" name="BMC Genomics">
        <title>Genome sequence of the necrotrophic fungus Penicillium digitatum, the main postharvest pathogen of citrus.</title>
        <authorList>
            <person name="Marcet-Houben M."/>
            <person name="Ballester A.-R."/>
            <person name="de la Fuente B."/>
            <person name="Harries E."/>
            <person name="Marcos J.F."/>
            <person name="Gonzalez-Candelas L."/>
            <person name="Gabaldon T."/>
        </authorList>
    </citation>
    <scope>NUCLEOTIDE SEQUENCE [LARGE SCALE GENOMIC DNA]</scope>
    <source>
        <strain evidence="3">PHI26 / CECT 20796</strain>
    </source>
</reference>
<dbReference type="SUPFAM" id="SSF52540">
    <property type="entry name" value="P-loop containing nucleoside triphosphate hydrolases"/>
    <property type="match status" value="1"/>
</dbReference>
<dbReference type="Proteomes" id="UP000009882">
    <property type="component" value="Unassembled WGS sequence"/>
</dbReference>
<dbReference type="Pfam" id="PF00271">
    <property type="entry name" value="Helicase_C"/>
    <property type="match status" value="1"/>
</dbReference>
<dbReference type="InterPro" id="IPR051363">
    <property type="entry name" value="RLR_Helicase"/>
</dbReference>
<dbReference type="PANTHER" id="PTHR14074">
    <property type="entry name" value="HELICASE WITH DEATH DOMAIN-RELATED"/>
    <property type="match status" value="1"/>
</dbReference>
<keyword evidence="3" id="KW-1185">Reference proteome</keyword>
<evidence type="ECO:0000259" key="1">
    <source>
        <dbReference type="PROSITE" id="PS51194"/>
    </source>
</evidence>
<protein>
    <submittedName>
        <fullName evidence="2">ATP-dependent DNA helicase recQ</fullName>
    </submittedName>
</protein>
<keyword evidence="2" id="KW-0547">Nucleotide-binding</keyword>
<dbReference type="SMART" id="SM00490">
    <property type="entry name" value="HELICc"/>
    <property type="match status" value="1"/>
</dbReference>
<dbReference type="AlphaFoldDB" id="K9FJ67"/>
<keyword evidence="2" id="KW-0378">Hydrolase</keyword>
<dbReference type="InterPro" id="IPR001650">
    <property type="entry name" value="Helicase_C-like"/>
</dbReference>
<keyword evidence="2" id="KW-0067">ATP-binding</keyword>
<sequence>MQRDTLNEFRAGRKNLIVATDVLEEGIDISACSLVVCYNKPANLKSFVQRRGRARHRESTYAVMISDEDELLSLHKWQELEKAMIKAYQDDERQHQEAYEIEATEERVKERLWVEKTKY</sequence>
<dbReference type="PROSITE" id="PS51194">
    <property type="entry name" value="HELICASE_CTER"/>
    <property type="match status" value="1"/>
</dbReference>
<dbReference type="InParanoid" id="K9FJ67"/>
<dbReference type="STRING" id="1170229.K9FJ67"/>
<dbReference type="Gene3D" id="3.40.50.300">
    <property type="entry name" value="P-loop containing nucleotide triphosphate hydrolases"/>
    <property type="match status" value="2"/>
</dbReference>
<dbReference type="OrthoDB" id="416741at2759"/>
<evidence type="ECO:0000313" key="2">
    <source>
        <dbReference type="EMBL" id="EKV08272.1"/>
    </source>
</evidence>
<name>K9FJ67_PEND2</name>
<dbReference type="EMBL" id="AKCT01000253">
    <property type="protein sequence ID" value="EKV08272.1"/>
    <property type="molecule type" value="Genomic_DNA"/>
</dbReference>
<keyword evidence="2" id="KW-0347">Helicase</keyword>
<evidence type="ECO:0000313" key="3">
    <source>
        <dbReference type="Proteomes" id="UP000009882"/>
    </source>
</evidence>
<dbReference type="InterPro" id="IPR027417">
    <property type="entry name" value="P-loop_NTPase"/>
</dbReference>
<dbReference type="GO" id="GO:0005737">
    <property type="term" value="C:cytoplasm"/>
    <property type="evidence" value="ECO:0007669"/>
    <property type="project" value="TreeGrafter"/>
</dbReference>
<dbReference type="GO" id="GO:0004386">
    <property type="term" value="F:helicase activity"/>
    <property type="evidence" value="ECO:0007669"/>
    <property type="project" value="UniProtKB-KW"/>
</dbReference>
<dbReference type="eggNOG" id="KOG0701">
    <property type="taxonomic scope" value="Eukaryota"/>
</dbReference>
<dbReference type="HOGENOM" id="CLU_2062271_0_0_1"/>
<accession>K9FJ67</accession>